<gene>
    <name evidence="2" type="ORF">SAMN04487948_11736</name>
</gene>
<dbReference type="AlphaFoldDB" id="A0A1H8VJP4"/>
<name>A0A1H8VJP4_9EURY</name>
<keyword evidence="3" id="KW-1185">Reference proteome</keyword>
<organism evidence="2 3">
    <name type="scientific">Halogranum amylolyticum</name>
    <dbReference type="NCBI Taxonomy" id="660520"/>
    <lineage>
        <taxon>Archaea</taxon>
        <taxon>Methanobacteriati</taxon>
        <taxon>Methanobacteriota</taxon>
        <taxon>Stenosarchaea group</taxon>
        <taxon>Halobacteria</taxon>
        <taxon>Halobacteriales</taxon>
        <taxon>Haloferacaceae</taxon>
    </lineage>
</organism>
<accession>A0A1H8VJP4</accession>
<dbReference type="RefSeq" id="WP_139246725.1">
    <property type="nucleotide sequence ID" value="NZ_FODV01000017.1"/>
</dbReference>
<sequence length="88" mass="9751">MTPSPAGGNGNDFDLKRAVNEELKARDGVVDYEITESSPEHVLVEVTEKTNDGGSREGLYRIQHEPRPDGTDNIHWEFLGPVADEESE</sequence>
<evidence type="ECO:0000256" key="1">
    <source>
        <dbReference type="SAM" id="MobiDB-lite"/>
    </source>
</evidence>
<evidence type="ECO:0000313" key="3">
    <source>
        <dbReference type="Proteomes" id="UP000199126"/>
    </source>
</evidence>
<reference evidence="3" key="1">
    <citation type="submission" date="2016-10" db="EMBL/GenBank/DDBJ databases">
        <authorList>
            <person name="Varghese N."/>
            <person name="Submissions S."/>
        </authorList>
    </citation>
    <scope>NUCLEOTIDE SEQUENCE [LARGE SCALE GENOMIC DNA]</scope>
    <source>
        <strain evidence="3">CGMCC 1.10121</strain>
    </source>
</reference>
<protein>
    <submittedName>
        <fullName evidence="2">Uncharacterized protein</fullName>
    </submittedName>
</protein>
<proteinExistence type="predicted"/>
<evidence type="ECO:0000313" key="2">
    <source>
        <dbReference type="EMBL" id="SEP15514.1"/>
    </source>
</evidence>
<feature type="region of interest" description="Disordered" evidence="1">
    <location>
        <begin position="49"/>
        <end position="88"/>
    </location>
</feature>
<feature type="compositionally biased region" description="Basic and acidic residues" evidence="1">
    <location>
        <begin position="49"/>
        <end position="75"/>
    </location>
</feature>
<dbReference type="Proteomes" id="UP000199126">
    <property type="component" value="Unassembled WGS sequence"/>
</dbReference>
<dbReference type="OrthoDB" id="237450at2157"/>
<dbReference type="EMBL" id="FODV01000017">
    <property type="protein sequence ID" value="SEP15514.1"/>
    <property type="molecule type" value="Genomic_DNA"/>
</dbReference>